<keyword evidence="2" id="KW-0813">Transport</keyword>
<keyword evidence="4" id="KW-0446">Lipid-binding</keyword>
<dbReference type="GO" id="GO:0060271">
    <property type="term" value="P:cilium assembly"/>
    <property type="evidence" value="ECO:0007669"/>
    <property type="project" value="TreeGrafter"/>
</dbReference>
<dbReference type="Proteomes" id="UP000193411">
    <property type="component" value="Unassembled WGS sequence"/>
</dbReference>
<reference evidence="6 7" key="1">
    <citation type="submission" date="2016-07" db="EMBL/GenBank/DDBJ databases">
        <title>Pervasive Adenine N6-methylation of Active Genes in Fungi.</title>
        <authorList>
            <consortium name="DOE Joint Genome Institute"/>
            <person name="Mondo S.J."/>
            <person name="Dannebaum R.O."/>
            <person name="Kuo R.C."/>
            <person name="Labutti K."/>
            <person name="Haridas S."/>
            <person name="Kuo A."/>
            <person name="Salamov A."/>
            <person name="Ahrendt S.R."/>
            <person name="Lipzen A."/>
            <person name="Sullivan W."/>
            <person name="Andreopoulos W.B."/>
            <person name="Clum A."/>
            <person name="Lindquist E."/>
            <person name="Daum C."/>
            <person name="Ramamoorthy G.K."/>
            <person name="Gryganskyi A."/>
            <person name="Culley D."/>
            <person name="Magnuson J.K."/>
            <person name="James T.Y."/>
            <person name="O'Malley M.A."/>
            <person name="Stajich J.E."/>
            <person name="Spatafora J.W."/>
            <person name="Visel A."/>
            <person name="Grigoriev I.V."/>
        </authorList>
    </citation>
    <scope>NUCLEOTIDE SEQUENCE [LARGE SCALE GENOMIC DNA]</scope>
    <source>
        <strain evidence="6 7">PL171</strain>
    </source>
</reference>
<evidence type="ECO:0000313" key="7">
    <source>
        <dbReference type="Proteomes" id="UP000193411"/>
    </source>
</evidence>
<dbReference type="InterPro" id="IPR037036">
    <property type="entry name" value="PDED_dom_sf"/>
</dbReference>
<name>A0A1Y2HAU3_9FUNG</name>
<dbReference type="PANTHER" id="PTHR12951">
    <property type="entry name" value="RETINAL PROTEIN 4"/>
    <property type="match status" value="1"/>
</dbReference>
<proteinExistence type="inferred from homology"/>
<evidence type="ECO:0000259" key="5">
    <source>
        <dbReference type="Pfam" id="PF05351"/>
    </source>
</evidence>
<protein>
    <submittedName>
        <fullName evidence="6">Delta subunit of GMP phosphodiesterase</fullName>
    </submittedName>
</protein>
<dbReference type="InterPro" id="IPR014756">
    <property type="entry name" value="Ig_E-set"/>
</dbReference>
<gene>
    <name evidence="6" type="ORF">BCR44DRAFT_1262014</name>
</gene>
<feature type="domain" description="GMP phosphodiesterase delta subunit" evidence="5">
    <location>
        <begin position="1"/>
        <end position="74"/>
    </location>
</feature>
<evidence type="ECO:0000313" key="6">
    <source>
        <dbReference type="EMBL" id="ORZ31720.1"/>
    </source>
</evidence>
<dbReference type="OrthoDB" id="10248777at2759"/>
<dbReference type="STRING" id="765915.A0A1Y2HAU3"/>
<dbReference type="Gene3D" id="2.70.50.40">
    <property type="entry name" value="GMP phosphodiesterase, delta subunit"/>
    <property type="match status" value="1"/>
</dbReference>
<dbReference type="Pfam" id="PF05351">
    <property type="entry name" value="GMP_PDE_delta"/>
    <property type="match status" value="1"/>
</dbReference>
<organism evidence="6 7">
    <name type="scientific">Catenaria anguillulae PL171</name>
    <dbReference type="NCBI Taxonomy" id="765915"/>
    <lineage>
        <taxon>Eukaryota</taxon>
        <taxon>Fungi</taxon>
        <taxon>Fungi incertae sedis</taxon>
        <taxon>Blastocladiomycota</taxon>
        <taxon>Blastocladiomycetes</taxon>
        <taxon>Blastocladiales</taxon>
        <taxon>Catenariaceae</taxon>
        <taxon>Catenaria</taxon>
    </lineage>
</organism>
<dbReference type="GO" id="GO:0008289">
    <property type="term" value="F:lipid binding"/>
    <property type="evidence" value="ECO:0007669"/>
    <property type="project" value="UniProtKB-KW"/>
</dbReference>
<dbReference type="GO" id="GO:0005929">
    <property type="term" value="C:cilium"/>
    <property type="evidence" value="ECO:0007669"/>
    <property type="project" value="TreeGrafter"/>
</dbReference>
<dbReference type="InterPro" id="IPR008015">
    <property type="entry name" value="PDED_dom"/>
</dbReference>
<evidence type="ECO:0000256" key="1">
    <source>
        <dbReference type="ARBA" id="ARBA00008102"/>
    </source>
</evidence>
<keyword evidence="7" id="KW-1185">Reference proteome</keyword>
<comment type="similarity">
    <text evidence="1">Belongs to the PDE6D/unc-119 family.</text>
</comment>
<evidence type="ECO:0000256" key="3">
    <source>
        <dbReference type="ARBA" id="ARBA00022927"/>
    </source>
</evidence>
<dbReference type="SUPFAM" id="SSF81296">
    <property type="entry name" value="E set domains"/>
    <property type="match status" value="1"/>
</dbReference>
<dbReference type="EMBL" id="MCFL01000056">
    <property type="protein sequence ID" value="ORZ31720.1"/>
    <property type="molecule type" value="Genomic_DNA"/>
</dbReference>
<accession>A0A1Y2HAU3</accession>
<evidence type="ECO:0000256" key="2">
    <source>
        <dbReference type="ARBA" id="ARBA00022448"/>
    </source>
</evidence>
<dbReference type="InterPro" id="IPR051519">
    <property type="entry name" value="PDE6D_unc-119_myristoyl-bd"/>
</dbReference>
<dbReference type="PANTHER" id="PTHR12951:SF1">
    <property type="entry name" value="PROTEIN UNC-119 HOMOLOG"/>
    <property type="match status" value="1"/>
</dbReference>
<evidence type="ECO:0000256" key="4">
    <source>
        <dbReference type="ARBA" id="ARBA00023121"/>
    </source>
</evidence>
<keyword evidence="3" id="KW-0653">Protein transport</keyword>
<comment type="caution">
    <text evidence="6">The sequence shown here is derived from an EMBL/GenBank/DDBJ whole genome shotgun (WGS) entry which is preliminary data.</text>
</comment>
<sequence>MIERHYVGSKLIKSFDFDFGFCIPGSLNTWEIIYTVPLLDKRMRKEMLATPGATKVDSFFFAEGQLIMHNKACFTFCDDL</sequence>
<dbReference type="AlphaFoldDB" id="A0A1Y2HAU3"/>
<dbReference type="GO" id="GO:0042953">
    <property type="term" value="P:lipoprotein transport"/>
    <property type="evidence" value="ECO:0007669"/>
    <property type="project" value="TreeGrafter"/>
</dbReference>